<evidence type="ECO:0000313" key="7">
    <source>
        <dbReference type="Proteomes" id="UP000682733"/>
    </source>
</evidence>
<dbReference type="EMBL" id="CAJNOK010004310">
    <property type="protein sequence ID" value="CAF0933394.1"/>
    <property type="molecule type" value="Genomic_DNA"/>
</dbReference>
<evidence type="ECO:0000313" key="5">
    <source>
        <dbReference type="EMBL" id="CAF0933394.1"/>
    </source>
</evidence>
<reference evidence="6" key="1">
    <citation type="submission" date="2021-02" db="EMBL/GenBank/DDBJ databases">
        <authorList>
            <person name="Nowell W R."/>
        </authorList>
    </citation>
    <scope>NUCLEOTIDE SEQUENCE</scope>
</reference>
<dbReference type="Proteomes" id="UP000677228">
    <property type="component" value="Unassembled WGS sequence"/>
</dbReference>
<dbReference type="AlphaFoldDB" id="A0A8S2I3L0"/>
<dbReference type="PANTHER" id="PTHR45937:SF1">
    <property type="entry name" value="ASPARAGINE SYNTHETASE DOMAIN-CONTAINING PROTEIN 1"/>
    <property type="match status" value="1"/>
</dbReference>
<dbReference type="Proteomes" id="UP000682733">
    <property type="component" value="Unassembled WGS sequence"/>
</dbReference>
<dbReference type="Pfam" id="PF13537">
    <property type="entry name" value="GATase_7"/>
    <property type="match status" value="1"/>
</dbReference>
<organism evidence="6 7">
    <name type="scientific">Didymodactylos carnosus</name>
    <dbReference type="NCBI Taxonomy" id="1234261"/>
    <lineage>
        <taxon>Eukaryota</taxon>
        <taxon>Metazoa</taxon>
        <taxon>Spiralia</taxon>
        <taxon>Gnathifera</taxon>
        <taxon>Rotifera</taxon>
        <taxon>Eurotatoria</taxon>
        <taxon>Bdelloidea</taxon>
        <taxon>Philodinida</taxon>
        <taxon>Philodinidae</taxon>
        <taxon>Didymodactylos</taxon>
    </lineage>
</organism>
<keyword evidence="1" id="KW-0028">Amino-acid biosynthesis</keyword>
<evidence type="ECO:0000256" key="2">
    <source>
        <dbReference type="ARBA" id="ARBA00022888"/>
    </source>
</evidence>
<evidence type="ECO:0000313" key="6">
    <source>
        <dbReference type="EMBL" id="CAF3709506.1"/>
    </source>
</evidence>
<evidence type="ECO:0000256" key="1">
    <source>
        <dbReference type="ARBA" id="ARBA00022605"/>
    </source>
</evidence>
<dbReference type="PROSITE" id="PS51278">
    <property type="entry name" value="GATASE_TYPE_2"/>
    <property type="match status" value="1"/>
</dbReference>
<evidence type="ECO:0000256" key="3">
    <source>
        <dbReference type="ARBA" id="ARBA00022962"/>
    </source>
</evidence>
<dbReference type="SUPFAM" id="SSF52402">
    <property type="entry name" value="Adenine nucleotide alpha hydrolases-like"/>
    <property type="match status" value="1"/>
</dbReference>
<dbReference type="CDD" id="cd01991">
    <property type="entry name" value="Asn_synthase_B_C"/>
    <property type="match status" value="1"/>
</dbReference>
<accession>A0A8S2I3L0</accession>
<protein>
    <recommendedName>
        <fullName evidence="4">Glutamine amidotransferase type-2 domain-containing protein</fullName>
    </recommendedName>
</protein>
<dbReference type="InterPro" id="IPR014729">
    <property type="entry name" value="Rossmann-like_a/b/a_fold"/>
</dbReference>
<dbReference type="InterPro" id="IPR051857">
    <property type="entry name" value="Asn_synthetase_domain"/>
</dbReference>
<dbReference type="Pfam" id="PF00733">
    <property type="entry name" value="Asn_synthase"/>
    <property type="match status" value="1"/>
</dbReference>
<proteinExistence type="predicted"/>
<dbReference type="InterPro" id="IPR029055">
    <property type="entry name" value="Ntn_hydrolases_N"/>
</dbReference>
<dbReference type="PANTHER" id="PTHR45937">
    <property type="entry name" value="ASPARAGINE SYNTHETASE DOMAIN-CONTAINING PROTEIN 1"/>
    <property type="match status" value="1"/>
</dbReference>
<dbReference type="GO" id="GO:0004066">
    <property type="term" value="F:asparagine synthase (glutamine-hydrolyzing) activity"/>
    <property type="evidence" value="ECO:0007669"/>
    <property type="project" value="InterPro"/>
</dbReference>
<comment type="caution">
    <text evidence="6">The sequence shown here is derived from an EMBL/GenBank/DDBJ whole genome shotgun (WGS) entry which is preliminary data.</text>
</comment>
<gene>
    <name evidence="5" type="ORF">OVA965_LOCUS11255</name>
    <name evidence="6" type="ORF">TMI583_LOCUS11253</name>
</gene>
<dbReference type="EMBL" id="CAJOBA010004313">
    <property type="protein sequence ID" value="CAF3709506.1"/>
    <property type="molecule type" value="Genomic_DNA"/>
</dbReference>
<dbReference type="GO" id="GO:0006529">
    <property type="term" value="P:asparagine biosynthetic process"/>
    <property type="evidence" value="ECO:0007669"/>
    <property type="project" value="UniProtKB-KW"/>
</dbReference>
<keyword evidence="2" id="KW-0061">Asparagine biosynthesis</keyword>
<evidence type="ECO:0000259" key="4">
    <source>
        <dbReference type="PROSITE" id="PS51278"/>
    </source>
</evidence>
<dbReference type="InterPro" id="IPR001962">
    <property type="entry name" value="Asn_synthase"/>
</dbReference>
<dbReference type="SUPFAM" id="SSF56235">
    <property type="entry name" value="N-terminal nucleophile aminohydrolases (Ntn hydrolases)"/>
    <property type="match status" value="1"/>
</dbReference>
<name>A0A8S2I3L0_9BILA</name>
<sequence length="470" mass="53972">MILILNRRGPDIQQQLQSIEIVPNFYVTFAVSVLCLRGHTQMQPFIDENGNIFLWNGEIYNGIQVKPEENDGEVLFNYLKQCTNLEQIRQVFITLDGCYAFIYFQKQTNTFYYGRDPLGRRSLLSHSLSSINDNIRLIISSVRLNLSESKTSLMYNELDAGIIYTCQVKSNQTFEFDELLFRTLTVKMDYPISDSISSLNDIVDSEQFQTVSETYYSLLRSAVECRVTNLPTLCRQCKRDYMKNELNYKVNLRLKNSCPHSKLAILFSGGLDSSVLAAIADQFMPENEQIDLLNVAFYPDLSNKTTTVPPPDRQTGLQALMELNTNRKWNFVQIDVDLNELKCLRDEIIKDVIYPCSTVLDDSIGSALWFAARGIGWIDKQLYESTAEVLLSGLGADEQLAGYSRHRTTFRKSSWNGLKIELEMEMERIAKRNLGRDDRVISSLGKEVRFPFLDEKIVSYLQTVPVWLKV</sequence>
<feature type="domain" description="Glutamine amidotransferase type-2" evidence="4">
    <location>
        <begin position="1"/>
        <end position="169"/>
    </location>
</feature>
<dbReference type="Gene3D" id="3.40.50.620">
    <property type="entry name" value="HUPs"/>
    <property type="match status" value="1"/>
</dbReference>
<keyword evidence="3" id="KW-0315">Glutamine amidotransferase</keyword>
<dbReference type="InterPro" id="IPR017932">
    <property type="entry name" value="GATase_2_dom"/>
</dbReference>
<dbReference type="Gene3D" id="3.60.20.10">
    <property type="entry name" value="Glutamine Phosphoribosylpyrophosphate, subunit 1, domain 1"/>
    <property type="match status" value="1"/>
</dbReference>